<keyword evidence="6" id="KW-0574">Periplasm</keyword>
<evidence type="ECO:0000256" key="1">
    <source>
        <dbReference type="ARBA" id="ARBA00004418"/>
    </source>
</evidence>
<dbReference type="RefSeq" id="WP_154355896.1">
    <property type="nucleotide sequence ID" value="NZ_WKJL01000001.1"/>
</dbReference>
<evidence type="ECO:0000256" key="8">
    <source>
        <dbReference type="SAM" id="SignalP"/>
    </source>
</evidence>
<dbReference type="Proteomes" id="UP000439986">
    <property type="component" value="Unassembled WGS sequence"/>
</dbReference>
<keyword evidence="10" id="KW-1185">Reference proteome</keyword>
<evidence type="ECO:0000313" key="10">
    <source>
        <dbReference type="Proteomes" id="UP000439986"/>
    </source>
</evidence>
<comment type="pathway">
    <text evidence="2">Glycan biosynthesis; alginate biosynthesis.</text>
</comment>
<dbReference type="GO" id="GO:0042597">
    <property type="term" value="C:periplasmic space"/>
    <property type="evidence" value="ECO:0007669"/>
    <property type="project" value="UniProtKB-SubCell"/>
</dbReference>
<comment type="similarity">
    <text evidence="3">Belongs to the AlgF family.</text>
</comment>
<comment type="subcellular location">
    <subcellularLocation>
        <location evidence="1">Periplasm</location>
    </subcellularLocation>
</comment>
<reference evidence="9 10" key="1">
    <citation type="submission" date="2019-11" db="EMBL/GenBank/DDBJ databases">
        <title>Novel species isolated from a subtropical stream in China.</title>
        <authorList>
            <person name="Lu H."/>
        </authorList>
    </citation>
    <scope>NUCLEOTIDE SEQUENCE [LARGE SCALE GENOMIC DNA]</scope>
    <source>
        <strain evidence="9 10">FT26W</strain>
    </source>
</reference>
<feature type="signal peptide" evidence="8">
    <location>
        <begin position="1"/>
        <end position="24"/>
    </location>
</feature>
<evidence type="ECO:0000256" key="5">
    <source>
        <dbReference type="ARBA" id="ARBA00022729"/>
    </source>
</evidence>
<feature type="chain" id="PRO_5032966082" description="Alginate biosynthesis protein AlgF" evidence="8">
    <location>
        <begin position="25"/>
        <end position="221"/>
    </location>
</feature>
<proteinExistence type="inferred from homology"/>
<evidence type="ECO:0000313" key="9">
    <source>
        <dbReference type="EMBL" id="MRW82857.1"/>
    </source>
</evidence>
<evidence type="ECO:0000256" key="3">
    <source>
        <dbReference type="ARBA" id="ARBA00010033"/>
    </source>
</evidence>
<evidence type="ECO:0000256" key="2">
    <source>
        <dbReference type="ARBA" id="ARBA00005182"/>
    </source>
</evidence>
<comment type="caution">
    <text evidence="9">The sequence shown here is derived from an EMBL/GenBank/DDBJ whole genome shotgun (WGS) entry which is preliminary data.</text>
</comment>
<protein>
    <recommendedName>
        <fullName evidence="4">Alginate biosynthesis protein AlgF</fullName>
    </recommendedName>
</protein>
<evidence type="ECO:0000256" key="6">
    <source>
        <dbReference type="ARBA" id="ARBA00022764"/>
    </source>
</evidence>
<sequence>MPTFFKFKPLWLALAACAATPLAAQEIARLYAARAPAGSAYVRVVTETDRPLRVTFGGKQEALDGQRRPASDYRIIDARAPMAVKADGRELPVLPIAAGSFNTVIIGPGKAVLLADATDTRDDLKAELRFYNLVAGCDAALALKNGPTVFERVAYRGSARRNINPVKAALRAGCASAPDGATATLPALKSGDHVSLFLLGDAARPRLHVQVDATENAAAGR</sequence>
<dbReference type="EMBL" id="WKJL01000001">
    <property type="protein sequence ID" value="MRW82857.1"/>
    <property type="molecule type" value="Genomic_DNA"/>
</dbReference>
<dbReference type="InterPro" id="IPR035422">
    <property type="entry name" value="AlgF"/>
</dbReference>
<dbReference type="GO" id="GO:0042121">
    <property type="term" value="P:alginic acid biosynthetic process"/>
    <property type="evidence" value="ECO:0007669"/>
    <property type="project" value="UniProtKB-UniPathway"/>
</dbReference>
<name>A0A844CQ64_9BURK</name>
<dbReference type="AlphaFoldDB" id="A0A844CQ64"/>
<keyword evidence="5 8" id="KW-0732">Signal</keyword>
<accession>A0A844CQ64</accession>
<dbReference type="Pfam" id="PF11182">
    <property type="entry name" value="AlgF"/>
    <property type="match status" value="1"/>
</dbReference>
<evidence type="ECO:0000256" key="7">
    <source>
        <dbReference type="ARBA" id="ARBA00022841"/>
    </source>
</evidence>
<keyword evidence="7" id="KW-0016">Alginate biosynthesis</keyword>
<organism evidence="9 10">
    <name type="scientific">Duganella aquatilis</name>
    <dbReference type="NCBI Taxonomy" id="2666082"/>
    <lineage>
        <taxon>Bacteria</taxon>
        <taxon>Pseudomonadati</taxon>
        <taxon>Pseudomonadota</taxon>
        <taxon>Betaproteobacteria</taxon>
        <taxon>Burkholderiales</taxon>
        <taxon>Oxalobacteraceae</taxon>
        <taxon>Telluria group</taxon>
        <taxon>Duganella</taxon>
    </lineage>
</organism>
<dbReference type="UniPathway" id="UPA00286"/>
<evidence type="ECO:0000256" key="4">
    <source>
        <dbReference type="ARBA" id="ARBA00013964"/>
    </source>
</evidence>
<gene>
    <name evidence="9" type="ORF">GJ698_01970</name>
</gene>